<dbReference type="PROSITE" id="PS50222">
    <property type="entry name" value="EF_HAND_2"/>
    <property type="match status" value="2"/>
</dbReference>
<dbReference type="GO" id="GO:0005509">
    <property type="term" value="F:calcium ion binding"/>
    <property type="evidence" value="ECO:0007669"/>
    <property type="project" value="InterPro"/>
</dbReference>
<evidence type="ECO:0000256" key="1">
    <source>
        <dbReference type="ARBA" id="ARBA00022723"/>
    </source>
</evidence>
<feature type="compositionally biased region" description="Basic residues" evidence="4">
    <location>
        <begin position="11"/>
        <end position="20"/>
    </location>
</feature>
<sequence length="215" mass="23421">MKLVTQLNPKHLFRSKKSRGSSRSVSRSDPFSSTGSSSSSSDGSSTNLKEIPGSTTPNTVLPSRYQFLHSKSIISSDTDSDAAKTIPLRQLETLLRRVGASEEEIAMMLIDDDVVDHEQEGSTDAGGCVSLAKFGEMSSAFGPACDTEIRDTFDFFDVDRDGKISAEELLGVFSSIGDNQCTLEDCQRMIAGVDSNGDGFVCFEDFTRMMEHQRC</sequence>
<dbReference type="InterPro" id="IPR039647">
    <property type="entry name" value="EF_hand_pair_protein_CML-like"/>
</dbReference>
<keyword evidence="7" id="KW-1185">Reference proteome</keyword>
<evidence type="ECO:0000259" key="5">
    <source>
        <dbReference type="PROSITE" id="PS50222"/>
    </source>
</evidence>
<feature type="domain" description="EF-hand" evidence="5">
    <location>
        <begin position="144"/>
        <end position="179"/>
    </location>
</feature>
<feature type="compositionally biased region" description="Low complexity" evidence="4">
    <location>
        <begin position="21"/>
        <end position="46"/>
    </location>
</feature>
<organism evidence="6 7">
    <name type="scientific">Thalictrum thalictroides</name>
    <name type="common">Rue-anemone</name>
    <name type="synonym">Anemone thalictroides</name>
    <dbReference type="NCBI Taxonomy" id="46969"/>
    <lineage>
        <taxon>Eukaryota</taxon>
        <taxon>Viridiplantae</taxon>
        <taxon>Streptophyta</taxon>
        <taxon>Embryophyta</taxon>
        <taxon>Tracheophyta</taxon>
        <taxon>Spermatophyta</taxon>
        <taxon>Magnoliopsida</taxon>
        <taxon>Ranunculales</taxon>
        <taxon>Ranunculaceae</taxon>
        <taxon>Thalictroideae</taxon>
        <taxon>Thalictrum</taxon>
    </lineage>
</organism>
<evidence type="ECO:0000256" key="2">
    <source>
        <dbReference type="ARBA" id="ARBA00022737"/>
    </source>
</evidence>
<dbReference type="FunFam" id="1.10.238.10:FF:000001">
    <property type="entry name" value="Calmodulin 1"/>
    <property type="match status" value="1"/>
</dbReference>
<dbReference type="AlphaFoldDB" id="A0A7J6VW76"/>
<proteinExistence type="predicted"/>
<dbReference type="SMART" id="SM00054">
    <property type="entry name" value="EFh"/>
    <property type="match status" value="2"/>
</dbReference>
<dbReference type="InterPro" id="IPR002048">
    <property type="entry name" value="EF_hand_dom"/>
</dbReference>
<comment type="caution">
    <text evidence="6">The sequence shown here is derived from an EMBL/GenBank/DDBJ whole genome shotgun (WGS) entry which is preliminary data.</text>
</comment>
<dbReference type="OrthoDB" id="26525at2759"/>
<evidence type="ECO:0000256" key="3">
    <source>
        <dbReference type="ARBA" id="ARBA00022837"/>
    </source>
</evidence>
<feature type="region of interest" description="Disordered" evidence="4">
    <location>
        <begin position="1"/>
        <end position="61"/>
    </location>
</feature>
<dbReference type="Gene3D" id="1.10.238.10">
    <property type="entry name" value="EF-hand"/>
    <property type="match status" value="1"/>
</dbReference>
<name>A0A7J6VW76_THATH</name>
<keyword evidence="2" id="KW-0677">Repeat</keyword>
<gene>
    <name evidence="6" type="ORF">FRX31_021555</name>
</gene>
<dbReference type="PROSITE" id="PS00018">
    <property type="entry name" value="EF_HAND_1"/>
    <property type="match status" value="2"/>
</dbReference>
<keyword evidence="3" id="KW-0106">Calcium</keyword>
<dbReference type="PANTHER" id="PTHR10891">
    <property type="entry name" value="EF-HAND CALCIUM-BINDING DOMAIN CONTAINING PROTEIN"/>
    <property type="match status" value="1"/>
</dbReference>
<evidence type="ECO:0000313" key="7">
    <source>
        <dbReference type="Proteomes" id="UP000554482"/>
    </source>
</evidence>
<dbReference type="InterPro" id="IPR018247">
    <property type="entry name" value="EF_Hand_1_Ca_BS"/>
</dbReference>
<evidence type="ECO:0000256" key="4">
    <source>
        <dbReference type="SAM" id="MobiDB-lite"/>
    </source>
</evidence>
<dbReference type="Proteomes" id="UP000554482">
    <property type="component" value="Unassembled WGS sequence"/>
</dbReference>
<reference evidence="6 7" key="1">
    <citation type="submission" date="2020-06" db="EMBL/GenBank/DDBJ databases">
        <title>Transcriptomic and genomic resources for Thalictrum thalictroides and T. hernandezii: Facilitating candidate gene discovery in an emerging model plant lineage.</title>
        <authorList>
            <person name="Arias T."/>
            <person name="Riano-Pachon D.M."/>
            <person name="Di Stilio V.S."/>
        </authorList>
    </citation>
    <scope>NUCLEOTIDE SEQUENCE [LARGE SCALE GENOMIC DNA]</scope>
    <source>
        <strain evidence="7">cv. WT478/WT964</strain>
        <tissue evidence="6">Leaves</tissue>
    </source>
</reference>
<dbReference type="EMBL" id="JABWDY010026224">
    <property type="protein sequence ID" value="KAF5188858.1"/>
    <property type="molecule type" value="Genomic_DNA"/>
</dbReference>
<dbReference type="InterPro" id="IPR011992">
    <property type="entry name" value="EF-hand-dom_pair"/>
</dbReference>
<dbReference type="SUPFAM" id="SSF47473">
    <property type="entry name" value="EF-hand"/>
    <property type="match status" value="1"/>
</dbReference>
<protein>
    <submittedName>
        <fullName evidence="6">Calcium-binding ef-hand family protein</fullName>
    </submittedName>
</protein>
<keyword evidence="1" id="KW-0479">Metal-binding</keyword>
<accession>A0A7J6VW76</accession>
<feature type="domain" description="EF-hand" evidence="5">
    <location>
        <begin position="181"/>
        <end position="215"/>
    </location>
</feature>
<dbReference type="CDD" id="cd00051">
    <property type="entry name" value="EFh"/>
    <property type="match status" value="1"/>
</dbReference>
<dbReference type="Pfam" id="PF13499">
    <property type="entry name" value="EF-hand_7"/>
    <property type="match status" value="1"/>
</dbReference>
<evidence type="ECO:0000313" key="6">
    <source>
        <dbReference type="EMBL" id="KAF5188858.1"/>
    </source>
</evidence>